<dbReference type="PANTHER" id="PTHR21020:SF0">
    <property type="entry name" value="ZINC FINGER PROTEIN 800"/>
    <property type="match status" value="1"/>
</dbReference>
<evidence type="ECO:0000256" key="3">
    <source>
        <dbReference type="SAM" id="MobiDB-lite"/>
    </source>
</evidence>
<feature type="domain" description="C2H2-type" evidence="4">
    <location>
        <begin position="264"/>
        <end position="292"/>
    </location>
</feature>
<evidence type="ECO:0000259" key="4">
    <source>
        <dbReference type="PROSITE" id="PS50157"/>
    </source>
</evidence>
<dbReference type="InterPro" id="IPR036236">
    <property type="entry name" value="Znf_C2H2_sf"/>
</dbReference>
<dbReference type="InterPro" id="IPR013087">
    <property type="entry name" value="Znf_C2H2_type"/>
</dbReference>
<dbReference type="FunCoup" id="A0A194RQA7">
    <property type="interactions" value="170"/>
</dbReference>
<dbReference type="Gene3D" id="3.30.160.60">
    <property type="entry name" value="Classic Zinc Finger"/>
    <property type="match status" value="2"/>
</dbReference>
<dbReference type="Proteomes" id="UP000053240">
    <property type="component" value="Unassembled WGS sequence"/>
</dbReference>
<dbReference type="AlphaFoldDB" id="A0A194RQA7"/>
<keyword evidence="2" id="KW-0175">Coiled coil</keyword>
<feature type="compositionally biased region" description="Low complexity" evidence="3">
    <location>
        <begin position="641"/>
        <end position="659"/>
    </location>
</feature>
<dbReference type="EMBL" id="KQ459896">
    <property type="protein sequence ID" value="KPJ19505.1"/>
    <property type="molecule type" value="Genomic_DNA"/>
</dbReference>
<feature type="compositionally biased region" description="Basic residues" evidence="3">
    <location>
        <begin position="664"/>
        <end position="679"/>
    </location>
</feature>
<evidence type="ECO:0000313" key="6">
    <source>
        <dbReference type="Proteomes" id="UP000053240"/>
    </source>
</evidence>
<dbReference type="InterPro" id="IPR039149">
    <property type="entry name" value="ZNF800"/>
</dbReference>
<dbReference type="PROSITE" id="PS50157">
    <property type="entry name" value="ZINC_FINGER_C2H2_2"/>
    <property type="match status" value="2"/>
</dbReference>
<dbReference type="PANTHER" id="PTHR21020">
    <property type="entry name" value="ZINC FINGER PROTEIN 800"/>
    <property type="match status" value="1"/>
</dbReference>
<name>A0A194RQA7_PAPMA</name>
<proteinExistence type="predicted"/>
<organism evidence="5 6">
    <name type="scientific">Papilio machaon</name>
    <name type="common">Old World swallowtail butterfly</name>
    <dbReference type="NCBI Taxonomy" id="76193"/>
    <lineage>
        <taxon>Eukaryota</taxon>
        <taxon>Metazoa</taxon>
        <taxon>Ecdysozoa</taxon>
        <taxon>Arthropoda</taxon>
        <taxon>Hexapoda</taxon>
        <taxon>Insecta</taxon>
        <taxon>Pterygota</taxon>
        <taxon>Neoptera</taxon>
        <taxon>Endopterygota</taxon>
        <taxon>Lepidoptera</taxon>
        <taxon>Glossata</taxon>
        <taxon>Ditrysia</taxon>
        <taxon>Papilionoidea</taxon>
        <taxon>Papilionidae</taxon>
        <taxon>Papilioninae</taxon>
        <taxon>Papilio</taxon>
    </lineage>
</organism>
<accession>A0A194RQA7</accession>
<dbReference type="OrthoDB" id="10066279at2759"/>
<feature type="compositionally biased region" description="Basic and acidic residues" evidence="3">
    <location>
        <begin position="680"/>
        <end position="699"/>
    </location>
</feature>
<evidence type="ECO:0000256" key="1">
    <source>
        <dbReference type="PROSITE-ProRule" id="PRU00042"/>
    </source>
</evidence>
<dbReference type="KEGG" id="pmac:106719016"/>
<keyword evidence="1" id="KW-0479">Metal-binding</keyword>
<evidence type="ECO:0000313" key="5">
    <source>
        <dbReference type="EMBL" id="KPJ19505.1"/>
    </source>
</evidence>
<dbReference type="GO" id="GO:0008270">
    <property type="term" value="F:zinc ion binding"/>
    <property type="evidence" value="ECO:0007669"/>
    <property type="project" value="UniProtKB-KW"/>
</dbReference>
<dbReference type="SMART" id="SM00355">
    <property type="entry name" value="ZnF_C2H2"/>
    <property type="match status" value="6"/>
</dbReference>
<reference evidence="5 6" key="1">
    <citation type="journal article" date="2015" name="Nat. Commun.">
        <title>Outbred genome sequencing and CRISPR/Cas9 gene editing in butterflies.</title>
        <authorList>
            <person name="Li X."/>
            <person name="Fan D."/>
            <person name="Zhang W."/>
            <person name="Liu G."/>
            <person name="Zhang L."/>
            <person name="Zhao L."/>
            <person name="Fang X."/>
            <person name="Chen L."/>
            <person name="Dong Y."/>
            <person name="Chen Y."/>
            <person name="Ding Y."/>
            <person name="Zhao R."/>
            <person name="Feng M."/>
            <person name="Zhu Y."/>
            <person name="Feng Y."/>
            <person name="Jiang X."/>
            <person name="Zhu D."/>
            <person name="Xiang H."/>
            <person name="Feng X."/>
            <person name="Li S."/>
            <person name="Wang J."/>
            <person name="Zhang G."/>
            <person name="Kronforst M.R."/>
            <person name="Wang W."/>
        </authorList>
    </citation>
    <scope>NUCLEOTIDE SEQUENCE [LARGE SCALE GENOMIC DNA]</scope>
    <source>
        <strain evidence="5">Ya'a_city_454_Pm</strain>
        <tissue evidence="5">Whole body</tissue>
    </source>
</reference>
<keyword evidence="1" id="KW-0863">Zinc-finger</keyword>
<sequence length="1082" mass="123238">MAGNKINTKYKGKEDKSKVAKGTIQTSEEADDLDYTLLRKPILTSVTGLAQAIKIFDFATEELKSLLSTECDLIYECKVCRNLFRSLVNFISHKRMYCKDKFNSSMHSHFVNPTCMNNEINKIKQLEDEYQESLKVTSNLESVETDETDDRIPLTKDLTAIVEKIGISKGVKENPNEDQELFLQSIPKTSVAVYQNVNVNNETNCDIRTQVNELDNILSQNKAVLQHDGKVIIQNSIETNTTNGEHENIIQISDDDENEETNSLKCRICDLQFSTLKTLKFHMKYKHLESRLVYPCPDCLEIFSTSWSVYRHLFKVHRKTAAQIRRLRESIQAKAFRMNNPPAFYEKKKRENNNKPSTPPKITEEERLEQENQAWMDNMEGDGEIPRCGGCGRTFERRAALAAHTHTCQPRCRALARRADTKKIEIQIRKDYNKGPSGITLPVKTTDNNDNKLNKEEIKTTPKPSSESLKLEEVTHESATIMRNEPTETPVPPDAKLFTERRINITINNSHNFRPKLPHAQQIEKNNLAALRLRLQPDTDLEKLLCKKCDTRHSQILELYEHMAGHYKWMRYACKLCNFKNYGFGNLLEHVKIVHKLKGDSDFYYSTVKAIDANQAIELAEPVEQIVDTNEASPDSRRTSRCSSDSSRLSDESSSSSVRIEGAKKRKMNSGRSIPKKKKEINDESMDKRSNSALSEKETVPEIEYVNTKIFEENSSDIDEIDEKIPKKKIIGEKSSMASRRPIRKRTRPKNEDFEYDLSNLLKLEAQGYRDSQIIATKPPQNKRKSQIDIQNNYETVNRDCCGALLALSKKSIENAAAHMKVLSFTMNNIQKEQRPSNVFVRPMIPKVVKADKTSPKKDSLESTKEVIIVNKITPEIKTSNTATPVKEAQEKKETNEKLETIIITSPEPTSDEATVISNDDKNIKDNESCKEVPAIGNETVKTNSNIPVVPLKLRRQSVDIIKNPILSKNYTDFSKVGMKTKILVIKPINRNKDGTQTIKAPLKFQTIKLKDPNKGNSSNEEKSKDQVVVVQVPKVDCAVTLPSIVLPNTPNTNIMDNTNIKVEEIVDDKKNEKDADQEMIE</sequence>
<keyword evidence="1" id="KW-0862">Zinc</keyword>
<dbReference type="InParanoid" id="A0A194RQA7"/>
<protein>
    <submittedName>
        <fullName evidence="5">Zinc finger protein 800</fullName>
    </submittedName>
</protein>
<feature type="domain" description="C2H2-type" evidence="4">
    <location>
        <begin position="75"/>
        <end position="102"/>
    </location>
</feature>
<gene>
    <name evidence="5" type="ORF">RR48_11132</name>
</gene>
<evidence type="ECO:0000256" key="2">
    <source>
        <dbReference type="SAM" id="Coils"/>
    </source>
</evidence>
<keyword evidence="6" id="KW-1185">Reference proteome</keyword>
<dbReference type="SUPFAM" id="SSF57667">
    <property type="entry name" value="beta-beta-alpha zinc fingers"/>
    <property type="match status" value="1"/>
</dbReference>
<feature type="region of interest" description="Disordered" evidence="3">
    <location>
        <begin position="625"/>
        <end position="699"/>
    </location>
</feature>
<feature type="coiled-coil region" evidence="2">
    <location>
        <begin position="116"/>
        <end position="143"/>
    </location>
</feature>
<feature type="region of interest" description="Disordered" evidence="3">
    <location>
        <begin position="341"/>
        <end position="363"/>
    </location>
</feature>
<dbReference type="PROSITE" id="PS00028">
    <property type="entry name" value="ZINC_FINGER_C2H2_1"/>
    <property type="match status" value="2"/>
</dbReference>